<dbReference type="InterPro" id="IPR001031">
    <property type="entry name" value="Thioesterase"/>
</dbReference>
<keyword evidence="3" id="KW-0378">Hydrolase</keyword>
<reference evidence="3 4" key="1">
    <citation type="submission" date="2016-08" db="EMBL/GenBank/DDBJ databases">
        <authorList>
            <person name="Seilhamer J.J."/>
        </authorList>
    </citation>
    <scope>NUCLEOTIDE SEQUENCE [LARGE SCALE GENOMIC DNA]</scope>
    <source>
        <strain evidence="3 4">IEBC_T61001</strain>
    </source>
</reference>
<evidence type="ECO:0000313" key="3">
    <source>
        <dbReference type="EMBL" id="SCB87808.1"/>
    </source>
</evidence>
<dbReference type="SUPFAM" id="SSF53474">
    <property type="entry name" value="alpha/beta-Hydrolases"/>
    <property type="match status" value="1"/>
</dbReference>
<proteinExistence type="inferred from homology"/>
<dbReference type="PANTHER" id="PTHR11487:SF0">
    <property type="entry name" value="S-ACYL FATTY ACID SYNTHASE THIOESTERASE, MEDIUM CHAIN"/>
    <property type="match status" value="1"/>
</dbReference>
<gene>
    <name evidence="3" type="ORF">BTT61001_00502</name>
</gene>
<dbReference type="Proteomes" id="UP000195991">
    <property type="component" value="Unassembled WGS sequence"/>
</dbReference>
<sequence>MKIICLPYAGGSASIFNRWSDLLLPEIRIENIEIAGRGKRSREACYTNVLDVVEDIYSIVEKGLDDEPYVIFGHSMGGLLAFELGHKIQQENRRLPEAYFFSGKSAPNLPTKEIVHEFEEERFIDRIFSLGGTPAELLHHKDLLDIYLSIIRADYKVVETYEFPENRDRLNTPFYILYGDKDVINLDEILAWENHTSKSCKWYEFYGGHFFIKNQENRVLNLVNRILTEELKIGV</sequence>
<dbReference type="InterPro" id="IPR012223">
    <property type="entry name" value="TEII"/>
</dbReference>
<accession>A0A1C3ZZK6</accession>
<dbReference type="EC" id="3.1.2.-" evidence="3"/>
<dbReference type="GO" id="GO:0016787">
    <property type="term" value="F:hydrolase activity"/>
    <property type="evidence" value="ECO:0007669"/>
    <property type="project" value="UniProtKB-KW"/>
</dbReference>
<dbReference type="Gene3D" id="3.40.50.1820">
    <property type="entry name" value="alpha/beta hydrolase"/>
    <property type="match status" value="1"/>
</dbReference>
<protein>
    <submittedName>
        <fullName evidence="3">Thioesterase domain protein</fullName>
        <ecNumber evidence="3">3.1.2.-</ecNumber>
    </submittedName>
</protein>
<evidence type="ECO:0000259" key="2">
    <source>
        <dbReference type="Pfam" id="PF00975"/>
    </source>
</evidence>
<organism evidence="3 4">
    <name type="scientific">Bacillus thuringiensis</name>
    <dbReference type="NCBI Taxonomy" id="1428"/>
    <lineage>
        <taxon>Bacteria</taxon>
        <taxon>Bacillati</taxon>
        <taxon>Bacillota</taxon>
        <taxon>Bacilli</taxon>
        <taxon>Bacillales</taxon>
        <taxon>Bacillaceae</taxon>
        <taxon>Bacillus</taxon>
        <taxon>Bacillus cereus group</taxon>
    </lineage>
</organism>
<dbReference type="PANTHER" id="PTHR11487">
    <property type="entry name" value="THIOESTERASE"/>
    <property type="match status" value="1"/>
</dbReference>
<comment type="similarity">
    <text evidence="1">Belongs to the thioesterase family.</text>
</comment>
<dbReference type="InterPro" id="IPR029058">
    <property type="entry name" value="AB_hydrolase_fold"/>
</dbReference>
<evidence type="ECO:0000256" key="1">
    <source>
        <dbReference type="ARBA" id="ARBA00007169"/>
    </source>
</evidence>
<name>A0A1C3ZZK6_BACTU</name>
<dbReference type="EMBL" id="FMBI01000020">
    <property type="protein sequence ID" value="SCB87808.1"/>
    <property type="molecule type" value="Genomic_DNA"/>
</dbReference>
<feature type="domain" description="Thioesterase" evidence="2">
    <location>
        <begin position="2"/>
        <end position="225"/>
    </location>
</feature>
<dbReference type="Pfam" id="PF00975">
    <property type="entry name" value="Thioesterase"/>
    <property type="match status" value="1"/>
</dbReference>
<dbReference type="AlphaFoldDB" id="A0A1C3ZZK6"/>
<evidence type="ECO:0000313" key="4">
    <source>
        <dbReference type="Proteomes" id="UP000195991"/>
    </source>
</evidence>
<dbReference type="RefSeq" id="WP_087983518.1">
    <property type="nucleotide sequence ID" value="NZ_FMBI01000020.1"/>
</dbReference>
<dbReference type="GO" id="GO:0008610">
    <property type="term" value="P:lipid biosynthetic process"/>
    <property type="evidence" value="ECO:0007669"/>
    <property type="project" value="TreeGrafter"/>
</dbReference>